<gene>
    <name evidence="9" type="ORF">POM88_049458</name>
</gene>
<protein>
    <submittedName>
        <fullName evidence="9">TF-B3 domain-containing protein</fullName>
    </submittedName>
</protein>
<evidence type="ECO:0000256" key="2">
    <source>
        <dbReference type="ARBA" id="ARBA00022737"/>
    </source>
</evidence>
<proteinExistence type="predicted"/>
<accession>A0AAD8GXS0</accession>
<feature type="domain" description="TF-B3" evidence="8">
    <location>
        <begin position="178"/>
        <end position="266"/>
    </location>
</feature>
<evidence type="ECO:0000259" key="8">
    <source>
        <dbReference type="PROSITE" id="PS50863"/>
    </source>
</evidence>
<keyword evidence="7" id="KW-0812">Transmembrane</keyword>
<dbReference type="GO" id="GO:0003677">
    <property type="term" value="F:DNA binding"/>
    <property type="evidence" value="ECO:0007669"/>
    <property type="project" value="UniProtKB-KW"/>
</dbReference>
<dbReference type="GO" id="GO:0005634">
    <property type="term" value="C:nucleus"/>
    <property type="evidence" value="ECO:0007669"/>
    <property type="project" value="UniProtKB-SubCell"/>
</dbReference>
<feature type="transmembrane region" description="Helical" evidence="7">
    <location>
        <begin position="12"/>
        <end position="29"/>
    </location>
</feature>
<evidence type="ECO:0000256" key="6">
    <source>
        <dbReference type="ARBA" id="ARBA00023242"/>
    </source>
</evidence>
<comment type="caution">
    <text evidence="9">The sequence shown here is derived from an EMBL/GenBank/DDBJ whole genome shotgun (WGS) entry which is preliminary data.</text>
</comment>
<comment type="subcellular location">
    <subcellularLocation>
        <location evidence="1">Nucleus</location>
    </subcellularLocation>
</comment>
<dbReference type="Gene3D" id="2.40.330.10">
    <property type="entry name" value="DNA-binding pseudobarrel domain"/>
    <property type="match status" value="1"/>
</dbReference>
<keyword evidence="5" id="KW-0804">Transcription</keyword>
<dbReference type="InterPro" id="IPR015300">
    <property type="entry name" value="DNA-bd_pseudobarrel_sf"/>
</dbReference>
<evidence type="ECO:0000313" key="9">
    <source>
        <dbReference type="EMBL" id="KAK1356202.1"/>
    </source>
</evidence>
<keyword evidence="6" id="KW-0539">Nucleus</keyword>
<reference evidence="9" key="2">
    <citation type="submission" date="2023-05" db="EMBL/GenBank/DDBJ databases">
        <authorList>
            <person name="Schelkunov M.I."/>
        </authorList>
    </citation>
    <scope>NUCLEOTIDE SEQUENCE</scope>
    <source>
        <strain evidence="9">Hsosn_3</strain>
        <tissue evidence="9">Leaf</tissue>
    </source>
</reference>
<dbReference type="PANTHER" id="PTHR31674:SF62">
    <property type="entry name" value="B3 DOMAIN-CONTAINING PROTEIN REM14-RELATED"/>
    <property type="match status" value="1"/>
</dbReference>
<sequence length="409" mass="47017">MESEYDLGILGWLVFTVLVGGIATMYGYLKKANQRYWSSSCSSLGEIGFTICSLVKSLTHVDSGSCCSHGVNSDCMDFQFSSWEETIISAKKRERKVGFFLKNSGSGKYTLAVIGKQSIVGHMSYDVYGSFARNYASHLSPRQALKWSTKREVVDWLSTLITLRNTEVVQQVEYAKEGNSFFKVLIGEFKDGLNIPATYMQQYNSIKNGWMRLRNGENEWQVEVDGRVIKSGWNKFVKDHKLCEGDFLVFNALGEMFFNVAIFGQNGRIKEYPWFHTFNPDEDFNYLFSKSMTVNSRWSSCCTFQHKQYLWSSTYLRRLIQILLCFISINEMKQAYYYDSPNVISPGQDAIKAVEAISGVDKKLNAYYNHKPLDIVEIFDYFKLKRRRLAWAKHALPGTGQKVVIRDRS</sequence>
<dbReference type="PANTHER" id="PTHR31674">
    <property type="entry name" value="B3 DOMAIN-CONTAINING PROTEIN REM-LIKE 3-RELATED"/>
    <property type="match status" value="1"/>
</dbReference>
<dbReference type="AlphaFoldDB" id="A0AAD8GXS0"/>
<dbReference type="Proteomes" id="UP001237642">
    <property type="component" value="Unassembled WGS sequence"/>
</dbReference>
<reference evidence="9" key="1">
    <citation type="submission" date="2023-02" db="EMBL/GenBank/DDBJ databases">
        <title>Genome of toxic invasive species Heracleum sosnowskyi carries increased number of genes despite the absence of recent whole-genome duplications.</title>
        <authorList>
            <person name="Schelkunov M."/>
            <person name="Shtratnikova V."/>
            <person name="Makarenko M."/>
            <person name="Klepikova A."/>
            <person name="Omelchenko D."/>
            <person name="Novikova G."/>
            <person name="Obukhova E."/>
            <person name="Bogdanov V."/>
            <person name="Penin A."/>
            <person name="Logacheva M."/>
        </authorList>
    </citation>
    <scope>NUCLEOTIDE SEQUENCE</scope>
    <source>
        <strain evidence="9">Hsosn_3</strain>
        <tissue evidence="9">Leaf</tissue>
    </source>
</reference>
<dbReference type="Pfam" id="PF02362">
    <property type="entry name" value="B3"/>
    <property type="match status" value="1"/>
</dbReference>
<keyword evidence="7" id="KW-0472">Membrane</keyword>
<evidence type="ECO:0000256" key="4">
    <source>
        <dbReference type="ARBA" id="ARBA00023125"/>
    </source>
</evidence>
<dbReference type="SMART" id="SM01019">
    <property type="entry name" value="B3"/>
    <property type="match status" value="1"/>
</dbReference>
<dbReference type="SUPFAM" id="SSF101936">
    <property type="entry name" value="DNA-binding pseudobarrel domain"/>
    <property type="match status" value="1"/>
</dbReference>
<dbReference type="PROSITE" id="PS50863">
    <property type="entry name" value="B3"/>
    <property type="match status" value="1"/>
</dbReference>
<keyword evidence="4" id="KW-0238">DNA-binding</keyword>
<dbReference type="InterPro" id="IPR003340">
    <property type="entry name" value="B3_DNA-bd"/>
</dbReference>
<keyword evidence="10" id="KW-1185">Reference proteome</keyword>
<evidence type="ECO:0000256" key="7">
    <source>
        <dbReference type="SAM" id="Phobius"/>
    </source>
</evidence>
<keyword evidence="7" id="KW-1133">Transmembrane helix</keyword>
<evidence type="ECO:0000256" key="5">
    <source>
        <dbReference type="ARBA" id="ARBA00023163"/>
    </source>
</evidence>
<organism evidence="9 10">
    <name type="scientific">Heracleum sosnowskyi</name>
    <dbReference type="NCBI Taxonomy" id="360622"/>
    <lineage>
        <taxon>Eukaryota</taxon>
        <taxon>Viridiplantae</taxon>
        <taxon>Streptophyta</taxon>
        <taxon>Embryophyta</taxon>
        <taxon>Tracheophyta</taxon>
        <taxon>Spermatophyta</taxon>
        <taxon>Magnoliopsida</taxon>
        <taxon>eudicotyledons</taxon>
        <taxon>Gunneridae</taxon>
        <taxon>Pentapetalae</taxon>
        <taxon>asterids</taxon>
        <taxon>campanulids</taxon>
        <taxon>Apiales</taxon>
        <taxon>Apiaceae</taxon>
        <taxon>Apioideae</taxon>
        <taxon>apioid superclade</taxon>
        <taxon>Tordylieae</taxon>
        <taxon>Tordyliinae</taxon>
        <taxon>Heracleum</taxon>
    </lineage>
</organism>
<dbReference type="InterPro" id="IPR039218">
    <property type="entry name" value="REM_fam"/>
</dbReference>
<dbReference type="EMBL" id="JAUIZM010000011">
    <property type="protein sequence ID" value="KAK1356202.1"/>
    <property type="molecule type" value="Genomic_DNA"/>
</dbReference>
<evidence type="ECO:0000313" key="10">
    <source>
        <dbReference type="Proteomes" id="UP001237642"/>
    </source>
</evidence>
<name>A0AAD8GXS0_9APIA</name>
<dbReference type="CDD" id="cd10017">
    <property type="entry name" value="B3_DNA"/>
    <property type="match status" value="1"/>
</dbReference>
<evidence type="ECO:0000256" key="1">
    <source>
        <dbReference type="ARBA" id="ARBA00004123"/>
    </source>
</evidence>
<evidence type="ECO:0000256" key="3">
    <source>
        <dbReference type="ARBA" id="ARBA00023015"/>
    </source>
</evidence>
<keyword evidence="3" id="KW-0805">Transcription regulation</keyword>
<keyword evidence="2" id="KW-0677">Repeat</keyword>